<dbReference type="PANTHER" id="PTHR37468">
    <property type="entry name" value="SULFATE TRANSPORTER CYSZ"/>
    <property type="match status" value="1"/>
</dbReference>
<dbReference type="PANTHER" id="PTHR37468:SF1">
    <property type="entry name" value="SULFATE TRANSPORTER CYSZ"/>
    <property type="match status" value="1"/>
</dbReference>
<dbReference type="InterPro" id="IPR059112">
    <property type="entry name" value="CysZ/EI24"/>
</dbReference>
<keyword evidence="6 10" id="KW-0812">Transmembrane</keyword>
<keyword evidence="3" id="KW-1003">Cell membrane</keyword>
<organism evidence="11 12">
    <name type="scientific">Luteolibacter rhizosphaerae</name>
    <dbReference type="NCBI Taxonomy" id="2989719"/>
    <lineage>
        <taxon>Bacteria</taxon>
        <taxon>Pseudomonadati</taxon>
        <taxon>Verrucomicrobiota</taxon>
        <taxon>Verrucomicrobiia</taxon>
        <taxon>Verrucomicrobiales</taxon>
        <taxon>Verrucomicrobiaceae</taxon>
        <taxon>Luteolibacter</taxon>
    </lineage>
</organism>
<name>A0ABT3GAW6_9BACT</name>
<comment type="subcellular location">
    <subcellularLocation>
        <location evidence="1">Membrane</location>
        <topology evidence="1">Multi-pass membrane protein</topology>
    </subcellularLocation>
</comment>
<dbReference type="EMBL" id="JAPDDR010000018">
    <property type="protein sequence ID" value="MCW1916772.1"/>
    <property type="molecule type" value="Genomic_DNA"/>
</dbReference>
<keyword evidence="7 10" id="KW-1133">Transmembrane helix</keyword>
<comment type="caution">
    <text evidence="11">The sequence shown here is derived from an EMBL/GenBank/DDBJ whole genome shotgun (WGS) entry which is preliminary data.</text>
</comment>
<evidence type="ECO:0000313" key="12">
    <source>
        <dbReference type="Proteomes" id="UP001165653"/>
    </source>
</evidence>
<evidence type="ECO:0000256" key="10">
    <source>
        <dbReference type="SAM" id="Phobius"/>
    </source>
</evidence>
<evidence type="ECO:0000256" key="3">
    <source>
        <dbReference type="ARBA" id="ARBA00022475"/>
    </source>
</evidence>
<dbReference type="InterPro" id="IPR050480">
    <property type="entry name" value="CysZ-like"/>
</dbReference>
<feature type="transmembrane region" description="Helical" evidence="10">
    <location>
        <begin position="70"/>
        <end position="96"/>
    </location>
</feature>
<sequence>MKPPVLGVREGLRSIPEALRILLRRPAILLWLVPPLLIALLLDLLAFYFAFGWMRAGIRSLVSEQGYSAWLVKVLDVSGAIAVVLLLGWSFAWLFLALSNPFQDFISAAVERERKGGQVQDSAGFRGLVSGLLKGGVQAVVLTLLTVPVLLLGFIPLMGPVIVFSWSSFVMGFSFVTIPMRRLRERVALARRERAAVMGLGMVISVGALVPLLNVLCLPVFVVAGTVLFLKAEERR</sequence>
<feature type="transmembrane region" description="Helical" evidence="10">
    <location>
        <begin position="28"/>
        <end position="50"/>
    </location>
</feature>
<dbReference type="RefSeq" id="WP_264516370.1">
    <property type="nucleotide sequence ID" value="NZ_JAPDDR010000018.1"/>
</dbReference>
<evidence type="ECO:0000256" key="6">
    <source>
        <dbReference type="ARBA" id="ARBA00022692"/>
    </source>
</evidence>
<evidence type="ECO:0000256" key="8">
    <source>
        <dbReference type="ARBA" id="ARBA00023032"/>
    </source>
</evidence>
<evidence type="ECO:0000256" key="9">
    <source>
        <dbReference type="ARBA" id="ARBA00023136"/>
    </source>
</evidence>
<evidence type="ECO:0000256" key="5">
    <source>
        <dbReference type="ARBA" id="ARBA00022605"/>
    </source>
</evidence>
<protein>
    <submittedName>
        <fullName evidence="11">EI24 domain-containing protein</fullName>
    </submittedName>
</protein>
<accession>A0ABT3GAW6</accession>
<evidence type="ECO:0000313" key="11">
    <source>
        <dbReference type="EMBL" id="MCW1916772.1"/>
    </source>
</evidence>
<evidence type="ECO:0000256" key="4">
    <source>
        <dbReference type="ARBA" id="ARBA00022519"/>
    </source>
</evidence>
<feature type="transmembrane region" description="Helical" evidence="10">
    <location>
        <begin position="200"/>
        <end position="230"/>
    </location>
</feature>
<keyword evidence="5" id="KW-0028">Amino-acid biosynthesis</keyword>
<keyword evidence="9 10" id="KW-0472">Membrane</keyword>
<keyword evidence="12" id="KW-1185">Reference proteome</keyword>
<keyword evidence="2" id="KW-0813">Transport</keyword>
<dbReference type="Proteomes" id="UP001165653">
    <property type="component" value="Unassembled WGS sequence"/>
</dbReference>
<feature type="transmembrane region" description="Helical" evidence="10">
    <location>
        <begin position="136"/>
        <end position="155"/>
    </location>
</feature>
<keyword evidence="8" id="KW-0764">Sulfate transport</keyword>
<evidence type="ECO:0000256" key="7">
    <source>
        <dbReference type="ARBA" id="ARBA00022989"/>
    </source>
</evidence>
<proteinExistence type="predicted"/>
<evidence type="ECO:0000256" key="1">
    <source>
        <dbReference type="ARBA" id="ARBA00004141"/>
    </source>
</evidence>
<feature type="transmembrane region" description="Helical" evidence="10">
    <location>
        <begin position="161"/>
        <end position="180"/>
    </location>
</feature>
<keyword evidence="4" id="KW-0997">Cell inner membrane</keyword>
<evidence type="ECO:0000256" key="2">
    <source>
        <dbReference type="ARBA" id="ARBA00022448"/>
    </source>
</evidence>
<reference evidence="11" key="1">
    <citation type="submission" date="2022-10" db="EMBL/GenBank/DDBJ databases">
        <title>Luteolibacter sp. GHJ8, whole genome shotgun sequencing project.</title>
        <authorList>
            <person name="Zhao G."/>
            <person name="Shen L."/>
        </authorList>
    </citation>
    <scope>NUCLEOTIDE SEQUENCE</scope>
    <source>
        <strain evidence="11">GHJ8</strain>
    </source>
</reference>
<dbReference type="Pfam" id="PF07264">
    <property type="entry name" value="EI24"/>
    <property type="match status" value="1"/>
</dbReference>
<gene>
    <name evidence="11" type="ORF">OJ996_24505</name>
</gene>